<accession>A0A645HD88</accession>
<organism evidence="2">
    <name type="scientific">bioreactor metagenome</name>
    <dbReference type="NCBI Taxonomy" id="1076179"/>
    <lineage>
        <taxon>unclassified sequences</taxon>
        <taxon>metagenomes</taxon>
        <taxon>ecological metagenomes</taxon>
    </lineage>
</organism>
<keyword evidence="1" id="KW-0812">Transmembrane</keyword>
<feature type="transmembrane region" description="Helical" evidence="1">
    <location>
        <begin position="49"/>
        <end position="74"/>
    </location>
</feature>
<evidence type="ECO:0000256" key="1">
    <source>
        <dbReference type="SAM" id="Phobius"/>
    </source>
</evidence>
<gene>
    <name evidence="2" type="ORF">SDC9_184200</name>
</gene>
<feature type="transmembrane region" description="Helical" evidence="1">
    <location>
        <begin position="80"/>
        <end position="97"/>
    </location>
</feature>
<proteinExistence type="predicted"/>
<evidence type="ECO:0000313" key="2">
    <source>
        <dbReference type="EMBL" id="MPN36690.1"/>
    </source>
</evidence>
<keyword evidence="1" id="KW-0472">Membrane</keyword>
<sequence>MLEGHTAGLLIYLGVLFLSMLGIGFSFARTSWRNYRYLWQMPGQLVSDFIATDGFGLVLINMALLGFVSIGYVFLAGSSFSGPVMGGIFTVVGFAAFGKHLRNTIPIMLGVYLANQVFVWEASSVGSVLTALFATTLAPIAGAYGVIPGILAGFLHMALVMNVGYLHGGINLYNNGFSGGFVAAMLVPVLGFIISIKKFPREESDQ</sequence>
<evidence type="ECO:0008006" key="3">
    <source>
        <dbReference type="Google" id="ProtNLM"/>
    </source>
</evidence>
<reference evidence="2" key="1">
    <citation type="submission" date="2019-08" db="EMBL/GenBank/DDBJ databases">
        <authorList>
            <person name="Kucharzyk K."/>
            <person name="Murdoch R.W."/>
            <person name="Higgins S."/>
            <person name="Loffler F."/>
        </authorList>
    </citation>
    <scope>NUCLEOTIDE SEQUENCE</scope>
</reference>
<dbReference type="InterPro" id="IPR011470">
    <property type="entry name" value="DUF1576"/>
</dbReference>
<feature type="transmembrane region" description="Helical" evidence="1">
    <location>
        <begin position="6"/>
        <end position="28"/>
    </location>
</feature>
<feature type="transmembrane region" description="Helical" evidence="1">
    <location>
        <begin position="109"/>
        <end position="134"/>
    </location>
</feature>
<feature type="transmembrane region" description="Helical" evidence="1">
    <location>
        <begin position="140"/>
        <end position="160"/>
    </location>
</feature>
<protein>
    <recommendedName>
        <fullName evidence="3">DUF1576 domain-containing protein</fullName>
    </recommendedName>
</protein>
<keyword evidence="1" id="KW-1133">Transmembrane helix</keyword>
<comment type="caution">
    <text evidence="2">The sequence shown here is derived from an EMBL/GenBank/DDBJ whole genome shotgun (WGS) entry which is preliminary data.</text>
</comment>
<dbReference type="AlphaFoldDB" id="A0A645HD88"/>
<dbReference type="EMBL" id="VSSQ01090964">
    <property type="protein sequence ID" value="MPN36690.1"/>
    <property type="molecule type" value="Genomic_DNA"/>
</dbReference>
<name>A0A645HD88_9ZZZZ</name>
<dbReference type="Pfam" id="PF07613">
    <property type="entry name" value="DUF1576"/>
    <property type="match status" value="1"/>
</dbReference>
<feature type="transmembrane region" description="Helical" evidence="1">
    <location>
        <begin position="172"/>
        <end position="196"/>
    </location>
</feature>